<dbReference type="AlphaFoldDB" id="A0A2T2YC69"/>
<sequence length="142" mass="16845">MIDFHLETLYENDFTRIEWSKELALIQLTFRQHPEPERFRNSYHLAIDTAQRKEAKYWLTDARQIKTMEPENQSWLVQNMMPLLKSNQIRKFAIVMDPKCFVMTSPTKVYERPSTSTETAPMGTIKVHFDIEAACNWLFGEL</sequence>
<dbReference type="Proteomes" id="UP000240357">
    <property type="component" value="Unassembled WGS sequence"/>
</dbReference>
<keyword evidence="2" id="KW-1185">Reference proteome</keyword>
<gene>
    <name evidence="1" type="ORF">AHMF7605_05980</name>
</gene>
<proteinExistence type="predicted"/>
<dbReference type="OrthoDB" id="956031at2"/>
<evidence type="ECO:0008006" key="3">
    <source>
        <dbReference type="Google" id="ProtNLM"/>
    </source>
</evidence>
<evidence type="ECO:0000313" key="1">
    <source>
        <dbReference type="EMBL" id="PSR53107.1"/>
    </source>
</evidence>
<dbReference type="EMBL" id="PYFT01000001">
    <property type="protein sequence ID" value="PSR53107.1"/>
    <property type="molecule type" value="Genomic_DNA"/>
</dbReference>
<dbReference type="RefSeq" id="WP_106927402.1">
    <property type="nucleotide sequence ID" value="NZ_PYFT01000001.1"/>
</dbReference>
<protein>
    <recommendedName>
        <fullName evidence="3">STAS/SEC14 domain-containing protein</fullName>
    </recommendedName>
</protein>
<comment type="caution">
    <text evidence="1">The sequence shown here is derived from an EMBL/GenBank/DDBJ whole genome shotgun (WGS) entry which is preliminary data.</text>
</comment>
<accession>A0A2T2YC69</accession>
<reference evidence="1 2" key="1">
    <citation type="submission" date="2018-03" db="EMBL/GenBank/DDBJ databases">
        <title>Adhaeribacter sp. HMF7605 Genome sequencing and assembly.</title>
        <authorList>
            <person name="Kang H."/>
            <person name="Kang J."/>
            <person name="Cha I."/>
            <person name="Kim H."/>
            <person name="Joh K."/>
        </authorList>
    </citation>
    <scope>NUCLEOTIDE SEQUENCE [LARGE SCALE GENOMIC DNA]</scope>
    <source>
        <strain evidence="1 2">HMF7605</strain>
    </source>
</reference>
<evidence type="ECO:0000313" key="2">
    <source>
        <dbReference type="Proteomes" id="UP000240357"/>
    </source>
</evidence>
<organism evidence="1 2">
    <name type="scientific">Adhaeribacter arboris</name>
    <dbReference type="NCBI Taxonomy" id="2072846"/>
    <lineage>
        <taxon>Bacteria</taxon>
        <taxon>Pseudomonadati</taxon>
        <taxon>Bacteroidota</taxon>
        <taxon>Cytophagia</taxon>
        <taxon>Cytophagales</taxon>
        <taxon>Hymenobacteraceae</taxon>
        <taxon>Adhaeribacter</taxon>
    </lineage>
</organism>
<name>A0A2T2YC69_9BACT</name>